<keyword evidence="3" id="KW-1185">Reference proteome</keyword>
<sequence length="72" mass="7373">MQSNLMTSFAYGLAFAGLGLWALLAAATGLFGVEIAFPWSAVWVVAAALPALGIALLFLIATAGREDEEAGS</sequence>
<evidence type="ECO:0000313" key="3">
    <source>
        <dbReference type="Proteomes" id="UP001595379"/>
    </source>
</evidence>
<accession>A0ABV6ZUX1</accession>
<feature type="transmembrane region" description="Helical" evidence="1">
    <location>
        <begin position="42"/>
        <end position="63"/>
    </location>
</feature>
<keyword evidence="1" id="KW-0812">Transmembrane</keyword>
<dbReference type="Proteomes" id="UP001595379">
    <property type="component" value="Unassembled WGS sequence"/>
</dbReference>
<reference evidence="3" key="1">
    <citation type="journal article" date="2019" name="Int. J. Syst. Evol. Microbiol.">
        <title>The Global Catalogue of Microorganisms (GCM) 10K type strain sequencing project: providing services to taxonomists for standard genome sequencing and annotation.</title>
        <authorList>
            <consortium name="The Broad Institute Genomics Platform"/>
            <consortium name="The Broad Institute Genome Sequencing Center for Infectious Disease"/>
            <person name="Wu L."/>
            <person name="Ma J."/>
        </authorList>
    </citation>
    <scope>NUCLEOTIDE SEQUENCE [LARGE SCALE GENOMIC DNA]</scope>
    <source>
        <strain evidence="3">KCTC 52487</strain>
    </source>
</reference>
<evidence type="ECO:0000313" key="2">
    <source>
        <dbReference type="EMBL" id="MFC2925251.1"/>
    </source>
</evidence>
<organism evidence="2 3">
    <name type="scientific">Hyphobacterium vulgare</name>
    <dbReference type="NCBI Taxonomy" id="1736751"/>
    <lineage>
        <taxon>Bacteria</taxon>
        <taxon>Pseudomonadati</taxon>
        <taxon>Pseudomonadota</taxon>
        <taxon>Alphaproteobacteria</taxon>
        <taxon>Maricaulales</taxon>
        <taxon>Maricaulaceae</taxon>
        <taxon>Hyphobacterium</taxon>
    </lineage>
</organism>
<dbReference type="EMBL" id="JBHRSV010000001">
    <property type="protein sequence ID" value="MFC2925251.1"/>
    <property type="molecule type" value="Genomic_DNA"/>
</dbReference>
<keyword evidence="1" id="KW-0472">Membrane</keyword>
<keyword evidence="1" id="KW-1133">Transmembrane helix</keyword>
<name>A0ABV6ZUX1_9PROT</name>
<evidence type="ECO:0000256" key="1">
    <source>
        <dbReference type="SAM" id="Phobius"/>
    </source>
</evidence>
<proteinExistence type="predicted"/>
<gene>
    <name evidence="2" type="ORF">ACFOOR_03945</name>
</gene>
<comment type="caution">
    <text evidence="2">The sequence shown here is derived from an EMBL/GenBank/DDBJ whole genome shotgun (WGS) entry which is preliminary data.</text>
</comment>
<protein>
    <submittedName>
        <fullName evidence="2">Uncharacterized protein</fullName>
    </submittedName>
</protein>